<dbReference type="Proteomes" id="UP000180098">
    <property type="component" value="Unassembled WGS sequence"/>
</dbReference>
<keyword evidence="1" id="KW-0812">Transmembrane</keyword>
<name>A0A1S2LX29_9BACI</name>
<dbReference type="EMBL" id="MLQQ01000001">
    <property type="protein sequence ID" value="OIJ15915.1"/>
    <property type="molecule type" value="Genomic_DNA"/>
</dbReference>
<protein>
    <submittedName>
        <fullName evidence="2">Uncharacterized protein</fullName>
    </submittedName>
</protein>
<dbReference type="AlphaFoldDB" id="A0A1S2LX29"/>
<accession>A0A1S2LX29</accession>
<gene>
    <name evidence="2" type="ORF">BKP35_02715</name>
</gene>
<evidence type="ECO:0000313" key="2">
    <source>
        <dbReference type="EMBL" id="OIJ15915.1"/>
    </source>
</evidence>
<reference evidence="2 3" key="1">
    <citation type="submission" date="2016-10" db="EMBL/GenBank/DDBJ databases">
        <title>Draft genome sequences of four alkaliphilic bacteria belonging to the Anaerobacillus genus.</title>
        <authorList>
            <person name="Bassil N.M."/>
            <person name="Lloyd J.R."/>
        </authorList>
    </citation>
    <scope>NUCLEOTIDE SEQUENCE [LARGE SCALE GENOMIC DNA]</scope>
    <source>
        <strain evidence="2 3">DSM 15340</strain>
    </source>
</reference>
<keyword evidence="3" id="KW-1185">Reference proteome</keyword>
<evidence type="ECO:0000256" key="1">
    <source>
        <dbReference type="SAM" id="Phobius"/>
    </source>
</evidence>
<keyword evidence="1" id="KW-0472">Membrane</keyword>
<dbReference type="OrthoDB" id="2971021at2"/>
<feature type="transmembrane region" description="Helical" evidence="1">
    <location>
        <begin position="6"/>
        <end position="27"/>
    </location>
</feature>
<proteinExistence type="predicted"/>
<keyword evidence="1" id="KW-1133">Transmembrane helix</keyword>
<dbReference type="RefSeq" id="WP_071311840.1">
    <property type="nucleotide sequence ID" value="NZ_MLQQ01000001.1"/>
</dbReference>
<organism evidence="2 3">
    <name type="scientific">Anaerobacillus arseniciselenatis</name>
    <dbReference type="NCBI Taxonomy" id="85682"/>
    <lineage>
        <taxon>Bacteria</taxon>
        <taxon>Bacillati</taxon>
        <taxon>Bacillota</taxon>
        <taxon>Bacilli</taxon>
        <taxon>Bacillales</taxon>
        <taxon>Bacillaceae</taxon>
        <taxon>Anaerobacillus</taxon>
    </lineage>
</organism>
<comment type="caution">
    <text evidence="2">The sequence shown here is derived from an EMBL/GenBank/DDBJ whole genome shotgun (WGS) entry which is preliminary data.</text>
</comment>
<evidence type="ECO:0000313" key="3">
    <source>
        <dbReference type="Proteomes" id="UP000180098"/>
    </source>
</evidence>
<sequence length="184" mass="21324">MDHLIIFIIIAVVIVIILSICQLVVSFKIIHRLKMQKNTETGGSRNENDLSRQYLKEEVITAVFLKMFTIRNAVHKQTTNLHVKSIENTPTTIGISDDLLQKAFSKNNVEQINLYFHTYNNYRQKYWVNKHHKLRTVFPGDIAQKSGDVGKMMVASEQLVKQLDKMLTEIQKEEKMTNTPISYT</sequence>